<dbReference type="EMBL" id="OFTC01000038">
    <property type="protein sequence ID" value="SOZ39284.1"/>
    <property type="molecule type" value="Genomic_DNA"/>
</dbReference>
<dbReference type="Proteomes" id="UP000255168">
    <property type="component" value="Plasmid II"/>
</dbReference>
<evidence type="ECO:0000256" key="1">
    <source>
        <dbReference type="SAM" id="MobiDB-lite"/>
    </source>
</evidence>
<reference evidence="4 5" key="1">
    <citation type="submission" date="2018-01" db="EMBL/GenBank/DDBJ databases">
        <authorList>
            <person name="Clerissi C."/>
        </authorList>
    </citation>
    <scope>NUCLEOTIDE SEQUENCE [LARGE SCALE GENOMIC DNA]</scope>
    <source>
        <strain evidence="2">Cupriavidus taiwanensis STM 6082</strain>
        <strain evidence="3">Cupriavidus taiwanensis STM 6160</strain>
        <plasmid evidence="3">II</plasmid>
        <plasmid evidence="4">ii</plasmid>
    </source>
</reference>
<gene>
    <name evidence="2" type="ORF">CBM2605_B150063</name>
    <name evidence="3" type="ORF">CBM2607_MP10445</name>
</gene>
<accession>A0A375HNV2</accession>
<evidence type="ECO:0000313" key="4">
    <source>
        <dbReference type="Proteomes" id="UP000255168"/>
    </source>
</evidence>
<dbReference type="Proteomes" id="UP000256710">
    <property type="component" value="Unassembled WGS sequence"/>
</dbReference>
<organism evidence="3 4">
    <name type="scientific">Cupriavidus neocaledonicus</name>
    <dbReference type="NCBI Taxonomy" id="1040979"/>
    <lineage>
        <taxon>Bacteria</taxon>
        <taxon>Pseudomonadati</taxon>
        <taxon>Pseudomonadota</taxon>
        <taxon>Betaproteobacteria</taxon>
        <taxon>Burkholderiales</taxon>
        <taxon>Burkholderiaceae</taxon>
        <taxon>Cupriavidus</taxon>
    </lineage>
</organism>
<sequence>MVQRAAHQVVAACNEPGRIPAPPWTRNLNQSKKLSSPPKRTLQLSGYSKKTHNNNYVRSHGI</sequence>
<geneLocation type="plasmid" evidence="4">
    <name>ii</name>
</geneLocation>
<evidence type="ECO:0000313" key="2">
    <source>
        <dbReference type="EMBL" id="SOZ39284.1"/>
    </source>
</evidence>
<feature type="region of interest" description="Disordered" evidence="1">
    <location>
        <begin position="16"/>
        <end position="62"/>
    </location>
</feature>
<dbReference type="EMBL" id="LT984807">
    <property type="protein sequence ID" value="SPD59043.1"/>
    <property type="molecule type" value="Genomic_DNA"/>
</dbReference>
<keyword evidence="5" id="KW-1185">Reference proteome</keyword>
<proteinExistence type="predicted"/>
<evidence type="ECO:0000313" key="5">
    <source>
        <dbReference type="Proteomes" id="UP000256710"/>
    </source>
</evidence>
<evidence type="ECO:0000313" key="3">
    <source>
        <dbReference type="EMBL" id="SPD59043.1"/>
    </source>
</evidence>
<feature type="compositionally biased region" description="Polar residues" evidence="1">
    <location>
        <begin position="42"/>
        <end position="62"/>
    </location>
</feature>
<protein>
    <submittedName>
        <fullName evidence="3">Uncharacterized protein</fullName>
    </submittedName>
</protein>
<keyword evidence="3" id="KW-0614">Plasmid</keyword>
<dbReference type="AlphaFoldDB" id="A0A375HNV2"/>
<name>A0A375HNV2_9BURK</name>
<geneLocation type="plasmid" evidence="3">
    <name>II</name>
</geneLocation>